<proteinExistence type="predicted"/>
<reference evidence="1" key="1">
    <citation type="submission" date="2021-06" db="EMBL/GenBank/DDBJ databases">
        <authorList>
            <person name="Kallberg Y."/>
            <person name="Tangrot J."/>
            <person name="Rosling A."/>
        </authorList>
    </citation>
    <scope>NUCLEOTIDE SEQUENCE</scope>
    <source>
        <strain evidence="1">IN212</strain>
    </source>
</reference>
<feature type="non-terminal residue" evidence="1">
    <location>
        <position position="1"/>
    </location>
</feature>
<feature type="non-terminal residue" evidence="1">
    <location>
        <position position="41"/>
    </location>
</feature>
<sequence>QHCPQALVAQELLVVKMKVSWKINRLKEEKVDRLVREKIDQ</sequence>
<protein>
    <submittedName>
        <fullName evidence="1">13652_t:CDS:1</fullName>
    </submittedName>
</protein>
<accession>A0A9N9NSG3</accession>
<dbReference type="Proteomes" id="UP000789396">
    <property type="component" value="Unassembled WGS sequence"/>
</dbReference>
<dbReference type="EMBL" id="CAJVPZ010043935">
    <property type="protein sequence ID" value="CAG8766631.1"/>
    <property type="molecule type" value="Genomic_DNA"/>
</dbReference>
<dbReference type="AlphaFoldDB" id="A0A9N9NSG3"/>
<name>A0A9N9NSG3_9GLOM</name>
<comment type="caution">
    <text evidence="1">The sequence shown here is derived from an EMBL/GenBank/DDBJ whole genome shotgun (WGS) entry which is preliminary data.</text>
</comment>
<keyword evidence="2" id="KW-1185">Reference proteome</keyword>
<gene>
    <name evidence="1" type="ORF">RFULGI_LOCUS14743</name>
</gene>
<evidence type="ECO:0000313" key="2">
    <source>
        <dbReference type="Proteomes" id="UP000789396"/>
    </source>
</evidence>
<organism evidence="1 2">
    <name type="scientific">Racocetra fulgida</name>
    <dbReference type="NCBI Taxonomy" id="60492"/>
    <lineage>
        <taxon>Eukaryota</taxon>
        <taxon>Fungi</taxon>
        <taxon>Fungi incertae sedis</taxon>
        <taxon>Mucoromycota</taxon>
        <taxon>Glomeromycotina</taxon>
        <taxon>Glomeromycetes</taxon>
        <taxon>Diversisporales</taxon>
        <taxon>Gigasporaceae</taxon>
        <taxon>Racocetra</taxon>
    </lineage>
</organism>
<evidence type="ECO:0000313" key="1">
    <source>
        <dbReference type="EMBL" id="CAG8766631.1"/>
    </source>
</evidence>